<gene>
    <name evidence="17" type="ORF">EDM56_13960</name>
</gene>
<organism evidence="17 18">
    <name type="scientific">Brevibacillus fluminis</name>
    <dbReference type="NCBI Taxonomy" id="511487"/>
    <lineage>
        <taxon>Bacteria</taxon>
        <taxon>Bacillati</taxon>
        <taxon>Bacillota</taxon>
        <taxon>Bacilli</taxon>
        <taxon>Bacillales</taxon>
        <taxon>Paenibacillaceae</taxon>
        <taxon>Brevibacillus</taxon>
    </lineage>
</organism>
<sequence length="413" mass="44172">MTRITNLVIKRAHGAKFWTVDDEEYLDFVSGVAVNALGHTHPEVVEAIQEQAGSLIHLGLNYGYYESAVNLAEKLAEITPGELDTVFFSNSGAEAIDGAIKLARAATGRPALIAFEGSFHGRTIGATTLTASSAKYKKHYEPLMGGVHHIPYPYALQLGAGMSEQEATAYSLDRLQKLFELQVDPSQVAAIIIEPFMGEGGYVPAPVAFLQELRKITEKHGILLVFDEVQTGFGRTGKMFAAEHAGVTPDILVLAKAIASGMPLGAIVAKRELHEKWPVAGHGSTFGGNPISCAAALASINVIVREQLVERAAALGQQIVERFNRSIGHFPAVAQIRGTGLMIGVEFKDQDGNPGTKLVAAIREEALKNKLLVTGCGVYGQTIRLMLPLNIAEEDLDQGLTILEQAIAKAAAN</sequence>
<evidence type="ECO:0000256" key="14">
    <source>
        <dbReference type="ARBA" id="ARBA00048021"/>
    </source>
</evidence>
<dbReference type="EC" id="2.6.1.22" evidence="5"/>
<dbReference type="FunFam" id="3.40.640.10:FF:000013">
    <property type="entry name" value="4-aminobutyrate aminotransferase"/>
    <property type="match status" value="1"/>
</dbReference>
<keyword evidence="8 17" id="KW-0808">Transferase</keyword>
<evidence type="ECO:0000256" key="5">
    <source>
        <dbReference type="ARBA" id="ARBA00012876"/>
    </source>
</evidence>
<dbReference type="InterPro" id="IPR049704">
    <property type="entry name" value="Aminotrans_3_PPA_site"/>
</dbReference>
<dbReference type="InterPro" id="IPR005814">
    <property type="entry name" value="Aminotrans_3"/>
</dbReference>
<evidence type="ECO:0000256" key="10">
    <source>
        <dbReference type="ARBA" id="ARBA00029760"/>
    </source>
</evidence>
<dbReference type="EMBL" id="RHHQ01000011">
    <property type="protein sequence ID" value="RNB87723.1"/>
    <property type="molecule type" value="Genomic_DNA"/>
</dbReference>
<evidence type="ECO:0000256" key="16">
    <source>
        <dbReference type="RuleBase" id="RU003560"/>
    </source>
</evidence>
<protein>
    <recommendedName>
        <fullName evidence="12">(S)-3-amino-2-methylpropionate transaminase</fullName>
        <ecNumber evidence="6">2.6.1.19</ecNumber>
        <ecNumber evidence="5">2.6.1.22</ecNumber>
    </recommendedName>
    <alternativeName>
        <fullName evidence="13">GABA aminotransferase</fullName>
    </alternativeName>
    <alternativeName>
        <fullName evidence="11">Gamma-amino-N-butyrate transaminase</fullName>
    </alternativeName>
    <alternativeName>
        <fullName evidence="15">Glutamate:succinic semialdehyde transaminase</fullName>
    </alternativeName>
    <alternativeName>
        <fullName evidence="10">L-AIBAT</fullName>
    </alternativeName>
</protein>
<evidence type="ECO:0000256" key="4">
    <source>
        <dbReference type="ARBA" id="ARBA00008954"/>
    </source>
</evidence>
<dbReference type="SUPFAM" id="SSF53383">
    <property type="entry name" value="PLP-dependent transferases"/>
    <property type="match status" value="1"/>
</dbReference>
<evidence type="ECO:0000256" key="6">
    <source>
        <dbReference type="ARBA" id="ARBA00012912"/>
    </source>
</evidence>
<dbReference type="GO" id="GO:0042802">
    <property type="term" value="F:identical protein binding"/>
    <property type="evidence" value="ECO:0007669"/>
    <property type="project" value="TreeGrafter"/>
</dbReference>
<proteinExistence type="inferred from homology"/>
<evidence type="ECO:0000256" key="1">
    <source>
        <dbReference type="ARBA" id="ARBA00001750"/>
    </source>
</evidence>
<dbReference type="InterPro" id="IPR015422">
    <property type="entry name" value="PyrdxlP-dep_Trfase_small"/>
</dbReference>
<keyword evidence="7 17" id="KW-0032">Aminotransferase</keyword>
<evidence type="ECO:0000256" key="9">
    <source>
        <dbReference type="ARBA" id="ARBA00022898"/>
    </source>
</evidence>
<dbReference type="PROSITE" id="PS00600">
    <property type="entry name" value="AA_TRANSFER_CLASS_3"/>
    <property type="match status" value="1"/>
</dbReference>
<dbReference type="GO" id="GO:0047298">
    <property type="term" value="F:(S)-3-amino-2-methylpropionate transaminase activity"/>
    <property type="evidence" value="ECO:0007669"/>
    <property type="project" value="UniProtKB-EC"/>
</dbReference>
<dbReference type="CDD" id="cd00610">
    <property type="entry name" value="OAT_like"/>
    <property type="match status" value="1"/>
</dbReference>
<dbReference type="GO" id="GO:0030170">
    <property type="term" value="F:pyridoxal phosphate binding"/>
    <property type="evidence" value="ECO:0007669"/>
    <property type="project" value="InterPro"/>
</dbReference>
<dbReference type="Gene3D" id="3.90.1150.10">
    <property type="entry name" value="Aspartate Aminotransferase, domain 1"/>
    <property type="match status" value="1"/>
</dbReference>
<comment type="cofactor">
    <cofactor evidence="2">
        <name>pyridoxal 5'-phosphate</name>
        <dbReference type="ChEBI" id="CHEBI:597326"/>
    </cofactor>
</comment>
<evidence type="ECO:0000256" key="3">
    <source>
        <dbReference type="ARBA" id="ARBA00005176"/>
    </source>
</evidence>
<comment type="pathway">
    <text evidence="3">Amino-acid degradation; 4-aminobutanoate degradation.</text>
</comment>
<comment type="similarity">
    <text evidence="4 16">Belongs to the class-III pyridoxal-phosphate-dependent aminotransferase family.</text>
</comment>
<dbReference type="Proteomes" id="UP000271031">
    <property type="component" value="Unassembled WGS sequence"/>
</dbReference>
<reference evidence="17 18" key="1">
    <citation type="submission" date="2018-10" db="EMBL/GenBank/DDBJ databases">
        <title>Phylogenomics of Brevibacillus.</title>
        <authorList>
            <person name="Dunlap C."/>
        </authorList>
    </citation>
    <scope>NUCLEOTIDE SEQUENCE [LARGE SCALE GENOMIC DNA]</scope>
    <source>
        <strain evidence="17 18">JCM 15716</strain>
    </source>
</reference>
<dbReference type="EC" id="2.6.1.19" evidence="6"/>
<dbReference type="OrthoDB" id="9807885at2"/>
<evidence type="ECO:0000256" key="12">
    <source>
        <dbReference type="ARBA" id="ARBA00030857"/>
    </source>
</evidence>
<dbReference type="InterPro" id="IPR015421">
    <property type="entry name" value="PyrdxlP-dep_Trfase_major"/>
</dbReference>
<evidence type="ECO:0000313" key="17">
    <source>
        <dbReference type="EMBL" id="RNB87723.1"/>
    </source>
</evidence>
<dbReference type="GO" id="GO:0034386">
    <property type="term" value="F:4-aminobutyrate:2-oxoglutarate transaminase activity"/>
    <property type="evidence" value="ECO:0007669"/>
    <property type="project" value="UniProtKB-EC"/>
</dbReference>
<evidence type="ECO:0000313" key="18">
    <source>
        <dbReference type="Proteomes" id="UP000271031"/>
    </source>
</evidence>
<evidence type="ECO:0000256" key="8">
    <source>
        <dbReference type="ARBA" id="ARBA00022679"/>
    </source>
</evidence>
<dbReference type="PANTHER" id="PTHR11986">
    <property type="entry name" value="AMINOTRANSFERASE CLASS III"/>
    <property type="match status" value="1"/>
</dbReference>
<name>A0A3M8DHZ8_9BACL</name>
<dbReference type="PANTHER" id="PTHR11986:SF79">
    <property type="entry name" value="ACETYLORNITHINE AMINOTRANSFERASE, MITOCHONDRIAL"/>
    <property type="match status" value="1"/>
</dbReference>
<evidence type="ECO:0000256" key="7">
    <source>
        <dbReference type="ARBA" id="ARBA00022576"/>
    </source>
</evidence>
<comment type="catalytic activity">
    <reaction evidence="14">
        <text>4-aminobutanoate + 2-oxoglutarate = succinate semialdehyde + L-glutamate</text>
        <dbReference type="Rhea" id="RHEA:23352"/>
        <dbReference type="ChEBI" id="CHEBI:16810"/>
        <dbReference type="ChEBI" id="CHEBI:29985"/>
        <dbReference type="ChEBI" id="CHEBI:57706"/>
        <dbReference type="ChEBI" id="CHEBI:59888"/>
        <dbReference type="EC" id="2.6.1.19"/>
    </reaction>
</comment>
<comment type="caution">
    <text evidence="17">The sequence shown here is derived from an EMBL/GenBank/DDBJ whole genome shotgun (WGS) entry which is preliminary data.</text>
</comment>
<dbReference type="AlphaFoldDB" id="A0A3M8DHZ8"/>
<dbReference type="InterPro" id="IPR050103">
    <property type="entry name" value="Class-III_PLP-dep_AT"/>
</dbReference>
<evidence type="ECO:0000256" key="13">
    <source>
        <dbReference type="ARBA" id="ARBA00031787"/>
    </source>
</evidence>
<evidence type="ECO:0000256" key="11">
    <source>
        <dbReference type="ARBA" id="ARBA00030204"/>
    </source>
</evidence>
<dbReference type="Gene3D" id="3.40.640.10">
    <property type="entry name" value="Type I PLP-dependent aspartate aminotransferase-like (Major domain)"/>
    <property type="match status" value="1"/>
</dbReference>
<evidence type="ECO:0000256" key="15">
    <source>
        <dbReference type="ARBA" id="ARBA00050054"/>
    </source>
</evidence>
<evidence type="ECO:0000256" key="2">
    <source>
        <dbReference type="ARBA" id="ARBA00001933"/>
    </source>
</evidence>
<keyword evidence="9 16" id="KW-0663">Pyridoxal phosphate</keyword>
<dbReference type="Pfam" id="PF00202">
    <property type="entry name" value="Aminotran_3"/>
    <property type="match status" value="1"/>
</dbReference>
<comment type="catalytic activity">
    <reaction evidence="1">
        <text>(S)-3-amino-2-methylpropanoate + 2-oxoglutarate = 2-methyl-3-oxopropanoate + L-glutamate</text>
        <dbReference type="Rhea" id="RHEA:13993"/>
        <dbReference type="ChEBI" id="CHEBI:16810"/>
        <dbReference type="ChEBI" id="CHEBI:29985"/>
        <dbReference type="ChEBI" id="CHEBI:57700"/>
        <dbReference type="ChEBI" id="CHEBI:58655"/>
        <dbReference type="EC" id="2.6.1.22"/>
    </reaction>
</comment>
<accession>A0A3M8DHZ8</accession>
<dbReference type="PIRSF" id="PIRSF000521">
    <property type="entry name" value="Transaminase_4ab_Lys_Orn"/>
    <property type="match status" value="1"/>
</dbReference>
<keyword evidence="18" id="KW-1185">Reference proteome</keyword>
<dbReference type="InterPro" id="IPR015424">
    <property type="entry name" value="PyrdxlP-dep_Trfase"/>
</dbReference>